<gene>
    <name evidence="3" type="ORF">IAE60_02095</name>
</gene>
<proteinExistence type="predicted"/>
<evidence type="ECO:0000256" key="1">
    <source>
        <dbReference type="SAM" id="MobiDB-lite"/>
    </source>
</evidence>
<evidence type="ECO:0000313" key="4">
    <source>
        <dbReference type="Proteomes" id="UP000515838"/>
    </source>
</evidence>
<dbReference type="Proteomes" id="UP000515838">
    <property type="component" value="Chromosome"/>
</dbReference>
<reference evidence="3 4" key="1">
    <citation type="submission" date="2020-08" db="EMBL/GenBank/DDBJ databases">
        <title>Streptomycin Non-resistant strain, P. mexicana.</title>
        <authorList>
            <person name="Ganesh-Kumar S."/>
            <person name="Zhe T."/>
            <person name="Yu Z."/>
            <person name="Min Y."/>
        </authorList>
    </citation>
    <scope>NUCLEOTIDE SEQUENCE [LARGE SCALE GENOMIC DNA]</scope>
    <source>
        <strain evidence="3 4">GTZY2</strain>
    </source>
</reference>
<dbReference type="GeneID" id="81469738"/>
<dbReference type="RefSeq" id="WP_187573678.1">
    <property type="nucleotide sequence ID" value="NZ_CP060731.1"/>
</dbReference>
<keyword evidence="2" id="KW-0732">Signal</keyword>
<feature type="region of interest" description="Disordered" evidence="1">
    <location>
        <begin position="23"/>
        <end position="43"/>
    </location>
</feature>
<dbReference type="Pfam" id="PF11454">
    <property type="entry name" value="DUF3016"/>
    <property type="match status" value="1"/>
</dbReference>
<feature type="chain" id="PRO_5028917727" evidence="2">
    <location>
        <begin position="23"/>
        <end position="190"/>
    </location>
</feature>
<protein>
    <submittedName>
        <fullName evidence="3">DUF3016 domain-containing protein</fullName>
    </submittedName>
</protein>
<accession>A0A7G9TDS8</accession>
<organism evidence="3 4">
    <name type="scientific">Pseudoxanthomonas mexicana</name>
    <dbReference type="NCBI Taxonomy" id="128785"/>
    <lineage>
        <taxon>Bacteria</taxon>
        <taxon>Pseudomonadati</taxon>
        <taxon>Pseudomonadota</taxon>
        <taxon>Gammaproteobacteria</taxon>
        <taxon>Lysobacterales</taxon>
        <taxon>Lysobacteraceae</taxon>
        <taxon>Pseudoxanthomonas</taxon>
    </lineage>
</organism>
<evidence type="ECO:0000313" key="3">
    <source>
        <dbReference type="EMBL" id="QNN78253.1"/>
    </source>
</evidence>
<dbReference type="AlphaFoldDB" id="A0A7G9TDS8"/>
<dbReference type="InterPro" id="IPR021557">
    <property type="entry name" value="DUF3016"/>
</dbReference>
<feature type="signal peptide" evidence="2">
    <location>
        <begin position="1"/>
        <end position="22"/>
    </location>
</feature>
<dbReference type="EMBL" id="CP060731">
    <property type="protein sequence ID" value="QNN78253.1"/>
    <property type="molecule type" value="Genomic_DNA"/>
</dbReference>
<name>A0A7G9TDS8_PSEMX</name>
<evidence type="ECO:0000256" key="2">
    <source>
        <dbReference type="SAM" id="SignalP"/>
    </source>
</evidence>
<sequence length="190" mass="21182">MKAPALLLTAFIALAAALPGQARPKNVTDPDIPRSLPTDGGAVSVQWTDPAQFSEIKFSGNRWESEQGTWVVDLARYLRDEAGQRLARGQTMDVTITDIDRAGRYEPVVRAAMQDIRIVKDIYPPRMTLRFVVKGADGQVLAEGERKLVDHGFLTGTNVNSNDSLRYEKRLIDDWLRREFKDNAALTATP</sequence>